<evidence type="ECO:0000256" key="1">
    <source>
        <dbReference type="ARBA" id="ARBA00009437"/>
    </source>
</evidence>
<dbReference type="Proteomes" id="UP001597368">
    <property type="component" value="Unassembled WGS sequence"/>
</dbReference>
<feature type="domain" description="HTH lysR-type" evidence="5">
    <location>
        <begin position="1"/>
        <end position="56"/>
    </location>
</feature>
<dbReference type="EMBL" id="JBHUFV010000051">
    <property type="protein sequence ID" value="MFD1936698.1"/>
    <property type="molecule type" value="Genomic_DNA"/>
</dbReference>
<evidence type="ECO:0000313" key="6">
    <source>
        <dbReference type="EMBL" id="MFD1936698.1"/>
    </source>
</evidence>
<evidence type="ECO:0000256" key="2">
    <source>
        <dbReference type="ARBA" id="ARBA00023015"/>
    </source>
</evidence>
<dbReference type="SUPFAM" id="SSF46785">
    <property type="entry name" value="Winged helix' DNA-binding domain"/>
    <property type="match status" value="1"/>
</dbReference>
<sequence>MNRLVLLRDLAEYGTVTAVAGIHRVTPSAVSQQLRALEAEAGAELLIREGRTVRLTAAGVALAAECEHVLAALERAHSTVRALDDQISGDFVIGCFPSALNHIAIPLAAALHERYPRLRPRIIEAEPEESLPLLKRRDLDLAVIYRYNQLGIPLPAGVTIRHLFDDPLVLAVPERLRSAVEQQGPAGVREFAWIASPEPSRCRQVLLHTCRSAGFTPVIEHSFRDLRAALSLVSTGLGVMILPRMLCGDRPAGTAILPLPGAGRVIEAAIRSGTDARPSVTAALATLDTLSAVRGLD</sequence>
<gene>
    <name evidence="6" type="ORF">ACFSKW_35030</name>
</gene>
<dbReference type="RefSeq" id="WP_379577216.1">
    <property type="nucleotide sequence ID" value="NZ_JBHUFV010000051.1"/>
</dbReference>
<dbReference type="Pfam" id="PF03466">
    <property type="entry name" value="LysR_substrate"/>
    <property type="match status" value="1"/>
</dbReference>
<evidence type="ECO:0000256" key="3">
    <source>
        <dbReference type="ARBA" id="ARBA00023125"/>
    </source>
</evidence>
<dbReference type="Pfam" id="PF00126">
    <property type="entry name" value="HTH_1"/>
    <property type="match status" value="1"/>
</dbReference>
<accession>A0ABW4T413</accession>
<keyword evidence="3" id="KW-0238">DNA-binding</keyword>
<proteinExistence type="inferred from homology"/>
<dbReference type="Gene3D" id="3.40.190.10">
    <property type="entry name" value="Periplasmic binding protein-like II"/>
    <property type="match status" value="2"/>
</dbReference>
<dbReference type="InterPro" id="IPR000847">
    <property type="entry name" value="LysR_HTH_N"/>
</dbReference>
<comment type="caution">
    <text evidence="6">The sequence shown here is derived from an EMBL/GenBank/DDBJ whole genome shotgun (WGS) entry which is preliminary data.</text>
</comment>
<evidence type="ECO:0000256" key="4">
    <source>
        <dbReference type="ARBA" id="ARBA00023163"/>
    </source>
</evidence>
<comment type="similarity">
    <text evidence="1">Belongs to the LysR transcriptional regulatory family.</text>
</comment>
<name>A0ABW4T413_9ACTN</name>
<evidence type="ECO:0000259" key="5">
    <source>
        <dbReference type="PROSITE" id="PS50931"/>
    </source>
</evidence>
<dbReference type="PANTHER" id="PTHR30346">
    <property type="entry name" value="TRANSCRIPTIONAL DUAL REGULATOR HCAR-RELATED"/>
    <property type="match status" value="1"/>
</dbReference>
<dbReference type="SUPFAM" id="SSF53850">
    <property type="entry name" value="Periplasmic binding protein-like II"/>
    <property type="match status" value="1"/>
</dbReference>
<dbReference type="InterPro" id="IPR036390">
    <property type="entry name" value="WH_DNA-bd_sf"/>
</dbReference>
<protein>
    <submittedName>
        <fullName evidence="6">LysR family transcriptional regulator</fullName>
    </submittedName>
</protein>
<dbReference type="InterPro" id="IPR005119">
    <property type="entry name" value="LysR_subst-bd"/>
</dbReference>
<dbReference type="PANTHER" id="PTHR30346:SF29">
    <property type="entry name" value="LYSR SUBSTRATE-BINDING"/>
    <property type="match status" value="1"/>
</dbReference>
<keyword evidence="7" id="KW-1185">Reference proteome</keyword>
<keyword evidence="4" id="KW-0804">Transcription</keyword>
<organism evidence="6 7">
    <name type="scientific">Nonomuraea mangrovi</name>
    <dbReference type="NCBI Taxonomy" id="2316207"/>
    <lineage>
        <taxon>Bacteria</taxon>
        <taxon>Bacillati</taxon>
        <taxon>Actinomycetota</taxon>
        <taxon>Actinomycetes</taxon>
        <taxon>Streptosporangiales</taxon>
        <taxon>Streptosporangiaceae</taxon>
        <taxon>Nonomuraea</taxon>
    </lineage>
</organism>
<evidence type="ECO:0000313" key="7">
    <source>
        <dbReference type="Proteomes" id="UP001597368"/>
    </source>
</evidence>
<dbReference type="PROSITE" id="PS50931">
    <property type="entry name" value="HTH_LYSR"/>
    <property type="match status" value="1"/>
</dbReference>
<dbReference type="Gene3D" id="1.10.10.10">
    <property type="entry name" value="Winged helix-like DNA-binding domain superfamily/Winged helix DNA-binding domain"/>
    <property type="match status" value="1"/>
</dbReference>
<reference evidence="7" key="1">
    <citation type="journal article" date="2019" name="Int. J. Syst. Evol. Microbiol.">
        <title>The Global Catalogue of Microorganisms (GCM) 10K type strain sequencing project: providing services to taxonomists for standard genome sequencing and annotation.</title>
        <authorList>
            <consortium name="The Broad Institute Genomics Platform"/>
            <consortium name="The Broad Institute Genome Sequencing Center for Infectious Disease"/>
            <person name="Wu L."/>
            <person name="Ma J."/>
        </authorList>
    </citation>
    <scope>NUCLEOTIDE SEQUENCE [LARGE SCALE GENOMIC DNA]</scope>
    <source>
        <strain evidence="7">ICMP 6774ER</strain>
    </source>
</reference>
<dbReference type="InterPro" id="IPR036388">
    <property type="entry name" value="WH-like_DNA-bd_sf"/>
</dbReference>
<keyword evidence="2" id="KW-0805">Transcription regulation</keyword>